<dbReference type="EMBL" id="CABFNS010000791">
    <property type="protein sequence ID" value="VUC28683.1"/>
    <property type="molecule type" value="Genomic_DNA"/>
</dbReference>
<dbReference type="Pfam" id="PF20253">
    <property type="entry name" value="DUF6604"/>
    <property type="match status" value="1"/>
</dbReference>
<dbReference type="Proteomes" id="UP000766486">
    <property type="component" value="Unassembled WGS sequence"/>
</dbReference>
<gene>
    <name evidence="3" type="ORF">CLO192961_LOCUS244087</name>
</gene>
<reference evidence="3 4" key="1">
    <citation type="submission" date="2019-06" db="EMBL/GenBank/DDBJ databases">
        <authorList>
            <person name="Broberg M."/>
        </authorList>
    </citation>
    <scope>NUCLEOTIDE SEQUENCE [LARGE SCALE GENOMIC DNA]</scope>
</reference>
<feature type="region of interest" description="Disordered" evidence="1">
    <location>
        <begin position="38"/>
        <end position="69"/>
    </location>
</feature>
<evidence type="ECO:0000259" key="2">
    <source>
        <dbReference type="Pfam" id="PF20253"/>
    </source>
</evidence>
<sequence length="840" mass="94022">MSANPIRGIYQQYKEDIDSVTAWLASTAVSNNYRPELLHSNEDSATPKPKGQQNNEAKKEGKPSAPEAQQGKKYLIALRDFVKLATFIKTLPEPVVVPTSFEPTDHRLIALRSKIHAFAGKNIPAGVEMVGNFVEVLKEVLHILCPAKESTFSAAFKHLSLSELSGSSSELSLDDIYQEFMDSFEKPSAGTSRLQHSHADTRRYEYQPETCGEYAIFVYLTLAQDLNQIRSIIKDLWSESSDSRGCDLDPASVAVASHAAMSFGMRMIDEAKRALLGLSDISCHHSLATLTFYTIRKSLSLDADGEYEWGSKLLYFAFEEYQNGEHPPTLQMRVNAEQGNTFNPKLFEEATNGNKRRHADVYFLIQAYCDSTLLGRPGEEKLMFPVEDYFLRGSREWSETKHVSLSFAFASHVLLDIHHVLGCERADELFATCKKELDGMWDDANSYLRFTRDVGVRSAEQPLSDQVAESIKDVWKTLTVVCDDHCFAHKSQVKKDNYLPPPSDNLRNSLFRSSPMLAGLFLYESRKSMHVMGIVRLTMTGSTTSLAYLYNILQRDLSMEPCWKDMSLLIDTVGEDRFWPNGQTGSLVADLIYLLTQCHTSQENYNAETWKRGLTAFEKHGWPLVATRAFTQVPPLGFRASPFGPEAPPAEETSASYWTADRIEGIIQHATPQVREMAVAYMSRCYATTATTRAGHATGAQDSIQDIRRLVHKLCFVLHSERAEMAFPYLYFHIVCWKLLTKLKPACRPTMERRMGADEWRWKSGATVAQCVLLIYANPQDEEEREALGICAETLKLWAASDEGSECAALVEKRGVGAKAAASHGASTSGAGEGEKGEDR</sequence>
<protein>
    <recommendedName>
        <fullName evidence="2">DUF6604 domain-containing protein</fullName>
    </recommendedName>
</protein>
<evidence type="ECO:0000256" key="1">
    <source>
        <dbReference type="SAM" id="MobiDB-lite"/>
    </source>
</evidence>
<organism evidence="3 4">
    <name type="scientific">Bionectria ochroleuca</name>
    <name type="common">Gliocladium roseum</name>
    <dbReference type="NCBI Taxonomy" id="29856"/>
    <lineage>
        <taxon>Eukaryota</taxon>
        <taxon>Fungi</taxon>
        <taxon>Dikarya</taxon>
        <taxon>Ascomycota</taxon>
        <taxon>Pezizomycotina</taxon>
        <taxon>Sordariomycetes</taxon>
        <taxon>Hypocreomycetidae</taxon>
        <taxon>Hypocreales</taxon>
        <taxon>Bionectriaceae</taxon>
        <taxon>Clonostachys</taxon>
    </lineage>
</organism>
<name>A0ABY6UC57_BIOOC</name>
<keyword evidence="4" id="KW-1185">Reference proteome</keyword>
<dbReference type="PANTHER" id="PTHR38795">
    <property type="entry name" value="DUF6604 DOMAIN-CONTAINING PROTEIN"/>
    <property type="match status" value="1"/>
</dbReference>
<feature type="compositionally biased region" description="Low complexity" evidence="1">
    <location>
        <begin position="820"/>
        <end position="830"/>
    </location>
</feature>
<dbReference type="InterPro" id="IPR046539">
    <property type="entry name" value="DUF6604"/>
</dbReference>
<dbReference type="PANTHER" id="PTHR38795:SF1">
    <property type="entry name" value="DUF6604 DOMAIN-CONTAINING PROTEIN"/>
    <property type="match status" value="1"/>
</dbReference>
<comment type="caution">
    <text evidence="3">The sequence shown here is derived from an EMBL/GenBank/DDBJ whole genome shotgun (WGS) entry which is preliminary data.</text>
</comment>
<feature type="domain" description="DUF6604" evidence="2">
    <location>
        <begin position="11"/>
        <end position="271"/>
    </location>
</feature>
<accession>A0ABY6UC57</accession>
<evidence type="ECO:0000313" key="3">
    <source>
        <dbReference type="EMBL" id="VUC28683.1"/>
    </source>
</evidence>
<feature type="region of interest" description="Disordered" evidence="1">
    <location>
        <begin position="820"/>
        <end position="840"/>
    </location>
</feature>
<evidence type="ECO:0000313" key="4">
    <source>
        <dbReference type="Proteomes" id="UP000766486"/>
    </source>
</evidence>
<proteinExistence type="predicted"/>